<dbReference type="RefSeq" id="WP_182172815.1">
    <property type="nucleotide sequence ID" value="NZ_CP059676.1"/>
</dbReference>
<dbReference type="PANTHER" id="PTHR12993:SF26">
    <property type="entry name" value="1D-MYO-INOSITOL 2-ACETAMIDO-2-DEOXY-ALPHA-D-GLUCOPYRANOSIDE DEACETYLASE"/>
    <property type="match status" value="1"/>
</dbReference>
<dbReference type="SUPFAM" id="SSF102588">
    <property type="entry name" value="LmbE-like"/>
    <property type="match status" value="1"/>
</dbReference>
<evidence type="ECO:0000313" key="3">
    <source>
        <dbReference type="Proteomes" id="UP000705983"/>
    </source>
</evidence>
<dbReference type="EMBL" id="JAFFJS010000001">
    <property type="protein sequence ID" value="MBM9432563.1"/>
    <property type="molecule type" value="Genomic_DNA"/>
</dbReference>
<keyword evidence="3" id="KW-1185">Reference proteome</keyword>
<evidence type="ECO:0000313" key="2">
    <source>
        <dbReference type="EMBL" id="MBM9432563.1"/>
    </source>
</evidence>
<gene>
    <name evidence="2" type="ORF">JVW63_02440</name>
</gene>
<organism evidence="2 3">
    <name type="scientific">Flaviflexus equikiangi</name>
    <dbReference type="NCBI Taxonomy" id="2758573"/>
    <lineage>
        <taxon>Bacteria</taxon>
        <taxon>Bacillati</taxon>
        <taxon>Actinomycetota</taxon>
        <taxon>Actinomycetes</taxon>
        <taxon>Actinomycetales</taxon>
        <taxon>Actinomycetaceae</taxon>
        <taxon>Flaviflexus</taxon>
    </lineage>
</organism>
<keyword evidence="1" id="KW-0862">Zinc</keyword>
<accession>A0ABS2TD33</accession>
<reference evidence="3" key="1">
    <citation type="submission" date="2021-02" db="EMBL/GenBank/DDBJ databases">
        <title>Leucobacter sp. CX169.</title>
        <authorList>
            <person name="Cheng Y."/>
        </authorList>
    </citation>
    <scope>NUCLEOTIDE SEQUENCE [LARGE SCALE GENOMIC DNA]</scope>
    <source>
        <strain evidence="3">JY899</strain>
    </source>
</reference>
<dbReference type="InterPro" id="IPR003737">
    <property type="entry name" value="GlcNAc_PI_deacetylase-related"/>
</dbReference>
<protein>
    <submittedName>
        <fullName evidence="2">PIG-L family deacetylase</fullName>
    </submittedName>
</protein>
<dbReference type="Proteomes" id="UP000705983">
    <property type="component" value="Unassembled WGS sequence"/>
</dbReference>
<dbReference type="Pfam" id="PF02585">
    <property type="entry name" value="PIG-L"/>
    <property type="match status" value="1"/>
</dbReference>
<proteinExistence type="predicted"/>
<sequence length="249" mass="26931">MNLRELLGERVLFAHAHPDDETLQTGALIAACVNHGIETHVVTCTRGEQGESVAGVVPSGFTADELSAFREQELARAVEVLGVTGHYWLGQGPARAGNRPERRYTDSGMVWIEEGVAGPAETSDESTLTSASIDEASADLVELIRAIRPSALISYDGAGTYGHPDHVRTHEISKPAARATDIPFFEVASDLDDPAFDLLDLGEYLDVVVDALSKYRSQLTVYPDHLEHVGGQRAEFQTAVRLRRSPLAG</sequence>
<comment type="caution">
    <text evidence="2">The sequence shown here is derived from an EMBL/GenBank/DDBJ whole genome shotgun (WGS) entry which is preliminary data.</text>
</comment>
<evidence type="ECO:0000256" key="1">
    <source>
        <dbReference type="ARBA" id="ARBA00022833"/>
    </source>
</evidence>
<name>A0ABS2TD33_9ACTO</name>
<dbReference type="InterPro" id="IPR024078">
    <property type="entry name" value="LmbE-like_dom_sf"/>
</dbReference>
<dbReference type="PANTHER" id="PTHR12993">
    <property type="entry name" value="N-ACETYLGLUCOSAMINYL-PHOSPHATIDYLINOSITOL DE-N-ACETYLASE-RELATED"/>
    <property type="match status" value="1"/>
</dbReference>
<dbReference type="PROSITE" id="PS51257">
    <property type="entry name" value="PROKAR_LIPOPROTEIN"/>
    <property type="match status" value="1"/>
</dbReference>
<dbReference type="Gene3D" id="3.40.50.10320">
    <property type="entry name" value="LmbE-like"/>
    <property type="match status" value="1"/>
</dbReference>